<dbReference type="InterPro" id="IPR002765">
    <property type="entry name" value="UPF0145_YbjQ-like"/>
</dbReference>
<proteinExistence type="predicted"/>
<dbReference type="OrthoDB" id="443018at2759"/>
<organism evidence="1 2">
    <name type="scientific">Symbiodinium pilosum</name>
    <name type="common">Dinoflagellate</name>
    <dbReference type="NCBI Taxonomy" id="2952"/>
    <lineage>
        <taxon>Eukaryota</taxon>
        <taxon>Sar</taxon>
        <taxon>Alveolata</taxon>
        <taxon>Dinophyceae</taxon>
        <taxon>Suessiales</taxon>
        <taxon>Symbiodiniaceae</taxon>
        <taxon>Symbiodinium</taxon>
    </lineage>
</organism>
<gene>
    <name evidence="1" type="ORF">SPIL2461_LOCUS22782</name>
</gene>
<dbReference type="Pfam" id="PF01906">
    <property type="entry name" value="YbjQ_1"/>
    <property type="match status" value="1"/>
</dbReference>
<comment type="caution">
    <text evidence="1">The sequence shown here is derived from an EMBL/GenBank/DDBJ whole genome shotgun (WGS) entry which is preliminary data.</text>
</comment>
<accession>A0A812YD95</accession>
<evidence type="ECO:0000313" key="2">
    <source>
        <dbReference type="Proteomes" id="UP000649617"/>
    </source>
</evidence>
<sequence>MGANGVLGVKWMHDNNRFVSQAVGTAVVLGKEPQSRIYAELPPPGPAICSTLRTAPEGFAVSSTLGIVTAAALSPYRDYGRGGGYSRNNQRTAMGELVALRQAMAKIQAAATSMGADAVLGVKIEALSIWNCSRFMCVLKGTAVRLSQFEEMVDQIPYHHSRVEVSAMQTPAKHLCVSRVLGLVSSVGYRQWRWGGFGVASNRRRDAESEQETFSAAVNSLIQQAQQAGANGVMGIKWTHDDDHRSSCLVGTAVVLSQKPGVPPPSSLDSGRNFFLSNSRSPPAGLAVAHTIGVFSGAGISSKLGGWSTQAIASIDEEALQAARACLEAQAAHAGCHAVLGVKLESPETGLVLLRGTGVQLAQTAS</sequence>
<evidence type="ECO:0000313" key="1">
    <source>
        <dbReference type="EMBL" id="CAE7772485.1"/>
    </source>
</evidence>
<dbReference type="PANTHER" id="PTHR34068:SF1">
    <property type="entry name" value="UPF0145 PROTEIN YBJQ"/>
    <property type="match status" value="1"/>
</dbReference>
<dbReference type="AlphaFoldDB" id="A0A812YD95"/>
<dbReference type="PANTHER" id="PTHR34068">
    <property type="entry name" value="UPF0145 PROTEIN YBJQ"/>
    <property type="match status" value="1"/>
</dbReference>
<reference evidence="1" key="1">
    <citation type="submission" date="2021-02" db="EMBL/GenBank/DDBJ databases">
        <authorList>
            <person name="Dougan E. K."/>
            <person name="Rhodes N."/>
            <person name="Thang M."/>
            <person name="Chan C."/>
        </authorList>
    </citation>
    <scope>NUCLEOTIDE SEQUENCE</scope>
</reference>
<dbReference type="InterPro" id="IPR035439">
    <property type="entry name" value="UPF0145_dom_sf"/>
</dbReference>
<dbReference type="SUPFAM" id="SSF117782">
    <property type="entry name" value="YbjQ-like"/>
    <property type="match status" value="2"/>
</dbReference>
<dbReference type="Proteomes" id="UP000649617">
    <property type="component" value="Unassembled WGS sequence"/>
</dbReference>
<keyword evidence="2" id="KW-1185">Reference proteome</keyword>
<dbReference type="Gene3D" id="3.30.110.70">
    <property type="entry name" value="Hypothetical protein apc22750. Chain B"/>
    <property type="match status" value="1"/>
</dbReference>
<dbReference type="EMBL" id="CAJNIZ010047638">
    <property type="protein sequence ID" value="CAE7772485.1"/>
    <property type="molecule type" value="Genomic_DNA"/>
</dbReference>
<protein>
    <recommendedName>
        <fullName evidence="3">Heavy metal-binding domain-containing protein</fullName>
    </recommendedName>
</protein>
<name>A0A812YD95_SYMPI</name>
<evidence type="ECO:0008006" key="3">
    <source>
        <dbReference type="Google" id="ProtNLM"/>
    </source>
</evidence>